<dbReference type="GO" id="GO:0016887">
    <property type="term" value="F:ATP hydrolysis activity"/>
    <property type="evidence" value="ECO:0007669"/>
    <property type="project" value="InterPro"/>
</dbReference>
<dbReference type="InterPro" id="IPR027417">
    <property type="entry name" value="P-loop_NTPase"/>
</dbReference>
<feature type="coiled-coil region" evidence="4">
    <location>
        <begin position="372"/>
        <end position="436"/>
    </location>
</feature>
<dbReference type="Proteomes" id="UP000186705">
    <property type="component" value="Unassembled WGS sequence"/>
</dbReference>
<dbReference type="SUPFAM" id="SSF52540">
    <property type="entry name" value="P-loop containing nucleoside triphosphate hydrolases"/>
    <property type="match status" value="2"/>
</dbReference>
<dbReference type="Gene3D" id="3.40.50.300">
    <property type="entry name" value="P-loop containing nucleotide triphosphate hydrolases"/>
    <property type="match status" value="2"/>
</dbReference>
<evidence type="ECO:0000313" key="7">
    <source>
        <dbReference type="Proteomes" id="UP000186705"/>
    </source>
</evidence>
<dbReference type="PANTHER" id="PTHR32114">
    <property type="entry name" value="ABC TRANSPORTER ABCH.3"/>
    <property type="match status" value="1"/>
</dbReference>
<comment type="caution">
    <text evidence="6">The sequence shown here is derived from an EMBL/GenBank/DDBJ whole genome shotgun (WGS) entry which is preliminary data.</text>
</comment>
<evidence type="ECO:0000256" key="4">
    <source>
        <dbReference type="SAM" id="Coils"/>
    </source>
</evidence>
<evidence type="ECO:0000259" key="5">
    <source>
        <dbReference type="Pfam" id="PF13476"/>
    </source>
</evidence>
<dbReference type="Pfam" id="PF13476">
    <property type="entry name" value="AAA_23"/>
    <property type="match status" value="1"/>
</dbReference>
<sequence>MIIKRLYLKDFGIYNGENEFIFTNDKSVVLIGGMNGRGKTTFLEAVLLALYGSNSFAYKESDFNNYGRYLDSFVNKNSVDQIASIELDFTLENNGQVYTVVKSWKGNTLRTAENVTVKLNGEVESFLTEHWNIFIENELPSELSRFFFFDGEKISKLIGKNINTQMKESIKALLGISVLDTLDHDIERILKNITTEKNDFDLEESDRLKKQRQVLEQELQNKESSMNELSNQLDSLRKILEEKETNFKKKGGEVTAQREQQIKKRSDLELLKEQCQKKMLDLSSNEMPLLLVKKNLESINEKVAEEYQASFTQSSIQWLDDKILAFVNESGKNTQESQVLENFMEFIKADSKVLEKNQSIFQFSEKSRMQLEELLNNKFEEVQKNIANLNSELKEYKKEIENINNYLDLDIDQEDLQNRHREIIEINQKIARLEQKKCFITQERNELEKSLKSITLKVNQSVEKLLKNMEERDEDHRLIKYSSLATKILAVFKERLQNLKLEELSKTIAQCYLKIANKKNLISEVRIDPQTLNLHYFDSNSKEIHGSSLSAGEKQLMIISLLWALAICSKKQLPVIIDTPLSRLDSNHRYALIDQYFPYISKQTILLSTDTEIDHGYFLALKENIGDSFTIKYDQETKSSRIEKGYFGWE</sequence>
<keyword evidence="4" id="KW-0175">Coiled coil</keyword>
<dbReference type="GO" id="GO:0006302">
    <property type="term" value="P:double-strand break repair"/>
    <property type="evidence" value="ECO:0007669"/>
    <property type="project" value="InterPro"/>
</dbReference>
<dbReference type="GeneID" id="78274820"/>
<name>A0A1U7NPH2_9FIRM</name>
<evidence type="ECO:0000256" key="2">
    <source>
        <dbReference type="ARBA" id="ARBA00011322"/>
    </source>
</evidence>
<organism evidence="6 7">
    <name type="scientific">Dubosiella newyorkensis</name>
    <dbReference type="NCBI Taxonomy" id="1862672"/>
    <lineage>
        <taxon>Bacteria</taxon>
        <taxon>Bacillati</taxon>
        <taxon>Bacillota</taxon>
        <taxon>Erysipelotrichia</taxon>
        <taxon>Erysipelotrichales</taxon>
        <taxon>Erysipelotrichaceae</taxon>
        <taxon>Dubosiella</taxon>
    </lineage>
</organism>
<protein>
    <recommendedName>
        <fullName evidence="3">Nuclease SbcCD subunit C</fullName>
    </recommendedName>
</protein>
<comment type="subunit">
    <text evidence="2">Heterodimer of SbcC and SbcD.</text>
</comment>
<accession>A0A1U7NPH2</accession>
<reference evidence="6 7" key="1">
    <citation type="submission" date="2016-11" db="EMBL/GenBank/DDBJ databases">
        <title>Description of two novel members of the family Erysipelotrichaceae: Ileibacterium lipovorans gen. nov., sp. nov. and Dubosiella newyorkensis, gen. nov., sp. nov.</title>
        <authorList>
            <person name="Cox L.M."/>
            <person name="Sohn J."/>
            <person name="Tyrrell K.L."/>
            <person name="Citron D.M."/>
            <person name="Lawson P.A."/>
            <person name="Patel N.B."/>
            <person name="Iizumi T."/>
            <person name="Perez-Perez G.I."/>
            <person name="Goldstein E.J."/>
            <person name="Blaser M.J."/>
        </authorList>
    </citation>
    <scope>NUCLEOTIDE SEQUENCE [LARGE SCALE GENOMIC DNA]</scope>
    <source>
        <strain evidence="6 7">NYU-BL-A4</strain>
    </source>
</reference>
<dbReference type="InterPro" id="IPR017599">
    <property type="entry name" value="DNA_S_DndD"/>
</dbReference>
<dbReference type="InterPro" id="IPR038729">
    <property type="entry name" value="Rad50/SbcC_AAA"/>
</dbReference>
<keyword evidence="7" id="KW-1185">Reference proteome</keyword>
<feature type="coiled-coil region" evidence="4">
    <location>
        <begin position="198"/>
        <end position="246"/>
    </location>
</feature>
<evidence type="ECO:0000313" key="6">
    <source>
        <dbReference type="EMBL" id="OLU47532.1"/>
    </source>
</evidence>
<dbReference type="EMBL" id="MPKA01000045">
    <property type="protein sequence ID" value="OLU47532.1"/>
    <property type="molecule type" value="Genomic_DNA"/>
</dbReference>
<proteinExistence type="inferred from homology"/>
<dbReference type="AlphaFoldDB" id="A0A1U7NPH2"/>
<dbReference type="PANTHER" id="PTHR32114:SF2">
    <property type="entry name" value="ABC TRANSPORTER ABCH.3"/>
    <property type="match status" value="1"/>
</dbReference>
<comment type="similarity">
    <text evidence="1">Belongs to the SMC family. SbcC subfamily.</text>
</comment>
<gene>
    <name evidence="6" type="ORF">BO225_02515</name>
</gene>
<dbReference type="OrthoDB" id="9795626at2"/>
<feature type="domain" description="Rad50/SbcC-type AAA" evidence="5">
    <location>
        <begin position="5"/>
        <end position="278"/>
    </location>
</feature>
<dbReference type="NCBIfam" id="TIGR03185">
    <property type="entry name" value="DNA_S_dndD"/>
    <property type="match status" value="1"/>
</dbReference>
<evidence type="ECO:0000256" key="3">
    <source>
        <dbReference type="ARBA" id="ARBA00013368"/>
    </source>
</evidence>
<dbReference type="RefSeq" id="WP_076340717.1">
    <property type="nucleotide sequence ID" value="NZ_CAOQIG010000010.1"/>
</dbReference>
<dbReference type="STRING" id="1862672.BO225_02515"/>
<evidence type="ECO:0000256" key="1">
    <source>
        <dbReference type="ARBA" id="ARBA00006930"/>
    </source>
</evidence>